<dbReference type="Proteomes" id="UP001259832">
    <property type="component" value="Unassembled WGS sequence"/>
</dbReference>
<dbReference type="EMBL" id="JASMQC010000029">
    <property type="protein sequence ID" value="KAK1932445.1"/>
    <property type="molecule type" value="Genomic_DNA"/>
</dbReference>
<evidence type="ECO:0000313" key="1">
    <source>
        <dbReference type="EMBL" id="KAK1932445.1"/>
    </source>
</evidence>
<reference evidence="1" key="1">
    <citation type="submission" date="2023-08" db="EMBL/GenBank/DDBJ databases">
        <title>Reference Genome Resource for the Citrus Pathogen Phytophthora citrophthora.</title>
        <authorList>
            <person name="Moller H."/>
            <person name="Coetzee B."/>
            <person name="Rose L.J."/>
            <person name="Van Niekerk J.M."/>
        </authorList>
    </citation>
    <scope>NUCLEOTIDE SEQUENCE</scope>
    <source>
        <strain evidence="1">STE-U-9442</strain>
    </source>
</reference>
<sequence>MKKGSVNFLFGLELKDTDRVDAEFELLKKLTALGLSRPVSNSGGGLTTETFVFHKDSLPLIH</sequence>
<dbReference type="AlphaFoldDB" id="A0AAD9G5X4"/>
<evidence type="ECO:0000313" key="2">
    <source>
        <dbReference type="Proteomes" id="UP001259832"/>
    </source>
</evidence>
<accession>A0AAD9G5X4</accession>
<proteinExistence type="predicted"/>
<gene>
    <name evidence="1" type="ORF">P3T76_012029</name>
</gene>
<protein>
    <submittedName>
        <fullName evidence="1">Uncharacterized protein</fullName>
    </submittedName>
</protein>
<name>A0AAD9G5X4_9STRA</name>
<organism evidence="1 2">
    <name type="scientific">Phytophthora citrophthora</name>
    <dbReference type="NCBI Taxonomy" id="4793"/>
    <lineage>
        <taxon>Eukaryota</taxon>
        <taxon>Sar</taxon>
        <taxon>Stramenopiles</taxon>
        <taxon>Oomycota</taxon>
        <taxon>Peronosporomycetes</taxon>
        <taxon>Peronosporales</taxon>
        <taxon>Peronosporaceae</taxon>
        <taxon>Phytophthora</taxon>
    </lineage>
</organism>
<comment type="caution">
    <text evidence="1">The sequence shown here is derived from an EMBL/GenBank/DDBJ whole genome shotgun (WGS) entry which is preliminary data.</text>
</comment>
<keyword evidence="2" id="KW-1185">Reference proteome</keyword>